<reference evidence="9" key="1">
    <citation type="submission" date="2025-08" db="UniProtKB">
        <authorList>
            <consortium name="RefSeq"/>
        </authorList>
    </citation>
    <scope>IDENTIFICATION</scope>
    <source>
        <strain evidence="9">USDA-PBARC FA_bdor</strain>
        <tissue evidence="9">Whole organism</tissue>
    </source>
</reference>
<dbReference type="Pfam" id="PF14766">
    <property type="entry name" value="RPA_interact_N"/>
    <property type="match status" value="1"/>
</dbReference>
<dbReference type="InterPro" id="IPR028156">
    <property type="entry name" value="RIP"/>
</dbReference>
<gene>
    <name evidence="9" type="primary">Ripalpha</name>
</gene>
<dbReference type="OrthoDB" id="435311at2759"/>
<dbReference type="InterPro" id="IPR028159">
    <property type="entry name" value="RPA_interact_C_dom"/>
</dbReference>
<dbReference type="Pfam" id="PF14768">
    <property type="entry name" value="RPA_interact_C"/>
    <property type="match status" value="1"/>
</dbReference>
<dbReference type="PANTHER" id="PTHR31742:SF1">
    <property type="entry name" value="RPA-INTERACTING PROTEIN"/>
    <property type="match status" value="1"/>
</dbReference>
<evidence type="ECO:0000259" key="7">
    <source>
        <dbReference type="Pfam" id="PF14768"/>
    </source>
</evidence>
<dbReference type="Proteomes" id="UP000694866">
    <property type="component" value="Unplaced"/>
</dbReference>
<dbReference type="GO" id="GO:0006606">
    <property type="term" value="P:protein import into nucleus"/>
    <property type="evidence" value="ECO:0007669"/>
    <property type="project" value="TreeGrafter"/>
</dbReference>
<comment type="subcellular location">
    <subcellularLocation>
        <location evidence="1">Nucleus</location>
    </subcellularLocation>
</comment>
<dbReference type="PANTHER" id="PTHR31742">
    <property type="entry name" value="RPA-INTERACTING PROTEIN RPAIN"/>
    <property type="match status" value="1"/>
</dbReference>
<evidence type="ECO:0000313" key="9">
    <source>
        <dbReference type="RefSeq" id="XP_011304985.1"/>
    </source>
</evidence>
<protein>
    <submittedName>
        <fullName evidence="9">RPA-interacting protein</fullName>
    </submittedName>
</protein>
<dbReference type="InterPro" id="IPR028158">
    <property type="entry name" value="RPA_interact_N_dom"/>
</dbReference>
<keyword evidence="4" id="KW-0862">Zinc</keyword>
<dbReference type="AlphaFoldDB" id="A0A9R1T8Z6"/>
<feature type="domain" description="RPA-interacting protein C-terminal" evidence="7">
    <location>
        <begin position="147"/>
        <end position="224"/>
    </location>
</feature>
<evidence type="ECO:0000256" key="1">
    <source>
        <dbReference type="ARBA" id="ARBA00004123"/>
    </source>
</evidence>
<dbReference type="RefSeq" id="XP_011304985.1">
    <property type="nucleotide sequence ID" value="XM_011306683.1"/>
</dbReference>
<accession>A0A9R1T8Z6</accession>
<dbReference type="GO" id="GO:0008270">
    <property type="term" value="F:zinc ion binding"/>
    <property type="evidence" value="ECO:0007669"/>
    <property type="project" value="UniProtKB-KW"/>
</dbReference>
<organism evidence="8 9">
    <name type="scientific">Fopius arisanus</name>
    <dbReference type="NCBI Taxonomy" id="64838"/>
    <lineage>
        <taxon>Eukaryota</taxon>
        <taxon>Metazoa</taxon>
        <taxon>Ecdysozoa</taxon>
        <taxon>Arthropoda</taxon>
        <taxon>Hexapoda</taxon>
        <taxon>Insecta</taxon>
        <taxon>Pterygota</taxon>
        <taxon>Neoptera</taxon>
        <taxon>Endopterygota</taxon>
        <taxon>Hymenoptera</taxon>
        <taxon>Apocrita</taxon>
        <taxon>Ichneumonoidea</taxon>
        <taxon>Braconidae</taxon>
        <taxon>Opiinae</taxon>
        <taxon>Fopius</taxon>
    </lineage>
</organism>
<evidence type="ECO:0000256" key="2">
    <source>
        <dbReference type="ARBA" id="ARBA00022723"/>
    </source>
</evidence>
<keyword evidence="2" id="KW-0479">Metal-binding</keyword>
<sequence length="227" mass="25766">MANIVGSPQFALKMKTREAVKKIKSGSPKFQEVLRQRCRDRMREKRRVLFDARRAGVFQNNSESIQETLTEIVRQELSDLTTISVDNNTGNSEIFNEPLTEEEIFELEAEMLADEEQWIFQEYEKILENDDEMLKAYVEESLKASVVCPICEKSGLTENPGSFQCPACKLCLPARCSLSQLANTIESQLAAHSRACPGQTLFLTLPENYTLSLYVTCETCQCFSLIL</sequence>
<evidence type="ECO:0000313" key="8">
    <source>
        <dbReference type="Proteomes" id="UP000694866"/>
    </source>
</evidence>
<evidence type="ECO:0000256" key="4">
    <source>
        <dbReference type="ARBA" id="ARBA00022833"/>
    </source>
</evidence>
<evidence type="ECO:0000256" key="5">
    <source>
        <dbReference type="ARBA" id="ARBA00023242"/>
    </source>
</evidence>
<keyword evidence="5" id="KW-0539">Nucleus</keyword>
<dbReference type="CTD" id="34351"/>
<keyword evidence="8" id="KW-1185">Reference proteome</keyword>
<proteinExistence type="predicted"/>
<keyword evidence="3" id="KW-0863">Zinc-finger</keyword>
<feature type="domain" description="RPA-interacting protein N-terminal" evidence="6">
    <location>
        <begin position="23"/>
        <end position="55"/>
    </location>
</feature>
<evidence type="ECO:0000259" key="6">
    <source>
        <dbReference type="Pfam" id="PF14766"/>
    </source>
</evidence>
<dbReference type="GeneID" id="105267671"/>
<evidence type="ECO:0000256" key="3">
    <source>
        <dbReference type="ARBA" id="ARBA00022771"/>
    </source>
</evidence>
<name>A0A9R1T8Z6_9HYME</name>
<dbReference type="GO" id="GO:0005634">
    <property type="term" value="C:nucleus"/>
    <property type="evidence" value="ECO:0007669"/>
    <property type="project" value="UniProtKB-SubCell"/>
</dbReference>
<dbReference type="KEGG" id="fas:105267671"/>